<dbReference type="PROSITE" id="PS50088">
    <property type="entry name" value="ANK_REPEAT"/>
    <property type="match status" value="1"/>
</dbReference>
<evidence type="ECO:0000256" key="1">
    <source>
        <dbReference type="ARBA" id="ARBA00022737"/>
    </source>
</evidence>
<evidence type="ECO:0000256" key="2">
    <source>
        <dbReference type="ARBA" id="ARBA00023043"/>
    </source>
</evidence>
<evidence type="ECO:0000313" key="5">
    <source>
        <dbReference type="Proteomes" id="UP000623467"/>
    </source>
</evidence>
<proteinExistence type="predicted"/>
<dbReference type="Pfam" id="PF12796">
    <property type="entry name" value="Ank_2"/>
    <property type="match status" value="1"/>
</dbReference>
<dbReference type="PANTHER" id="PTHR24171">
    <property type="entry name" value="ANKYRIN REPEAT DOMAIN-CONTAINING PROTEIN 39-RELATED"/>
    <property type="match status" value="1"/>
</dbReference>
<dbReference type="AlphaFoldDB" id="A0A8H6Y5Q7"/>
<dbReference type="SMART" id="SM00248">
    <property type="entry name" value="ANK"/>
    <property type="match status" value="3"/>
</dbReference>
<keyword evidence="5" id="KW-1185">Reference proteome</keyword>
<comment type="caution">
    <text evidence="4">The sequence shown here is derived from an EMBL/GenBank/DDBJ whole genome shotgun (WGS) entry which is preliminary data.</text>
</comment>
<dbReference type="EMBL" id="JACAZH010000012">
    <property type="protein sequence ID" value="KAF7353132.1"/>
    <property type="molecule type" value="Genomic_DNA"/>
</dbReference>
<dbReference type="InterPro" id="IPR002110">
    <property type="entry name" value="Ankyrin_rpt"/>
</dbReference>
<dbReference type="SUPFAM" id="SSF48403">
    <property type="entry name" value="Ankyrin repeat"/>
    <property type="match status" value="1"/>
</dbReference>
<evidence type="ECO:0000256" key="3">
    <source>
        <dbReference type="PROSITE-ProRule" id="PRU00023"/>
    </source>
</evidence>
<feature type="repeat" description="ANK" evidence="3">
    <location>
        <begin position="360"/>
        <end position="392"/>
    </location>
</feature>
<evidence type="ECO:0000313" key="4">
    <source>
        <dbReference type="EMBL" id="KAF7353132.1"/>
    </source>
</evidence>
<dbReference type="OrthoDB" id="7464126at2759"/>
<name>A0A8H6Y5Q7_9AGAR</name>
<keyword evidence="2 3" id="KW-0040">ANK repeat</keyword>
<reference evidence="4" key="1">
    <citation type="submission" date="2020-05" db="EMBL/GenBank/DDBJ databases">
        <title>Mycena genomes resolve the evolution of fungal bioluminescence.</title>
        <authorList>
            <person name="Tsai I.J."/>
        </authorList>
    </citation>
    <scope>NUCLEOTIDE SEQUENCE</scope>
    <source>
        <strain evidence="4">160909Yilan</strain>
    </source>
</reference>
<accession>A0A8H6Y5Q7</accession>
<dbReference type="PROSITE" id="PS50297">
    <property type="entry name" value="ANK_REP_REGION"/>
    <property type="match status" value="1"/>
</dbReference>
<gene>
    <name evidence="4" type="ORF">MSAN_01500700</name>
</gene>
<dbReference type="Gene3D" id="1.25.40.20">
    <property type="entry name" value="Ankyrin repeat-containing domain"/>
    <property type="match status" value="1"/>
</dbReference>
<organism evidence="4 5">
    <name type="scientific">Mycena sanguinolenta</name>
    <dbReference type="NCBI Taxonomy" id="230812"/>
    <lineage>
        <taxon>Eukaryota</taxon>
        <taxon>Fungi</taxon>
        <taxon>Dikarya</taxon>
        <taxon>Basidiomycota</taxon>
        <taxon>Agaricomycotina</taxon>
        <taxon>Agaricomycetes</taxon>
        <taxon>Agaricomycetidae</taxon>
        <taxon>Agaricales</taxon>
        <taxon>Marasmiineae</taxon>
        <taxon>Mycenaceae</taxon>
        <taxon>Mycena</taxon>
    </lineage>
</organism>
<dbReference type="Proteomes" id="UP000623467">
    <property type="component" value="Unassembled WGS sequence"/>
</dbReference>
<keyword evidence="1" id="KW-0677">Repeat</keyword>
<dbReference type="InterPro" id="IPR036770">
    <property type="entry name" value="Ankyrin_rpt-contain_sf"/>
</dbReference>
<protein>
    <submittedName>
        <fullName evidence="4">ANK-REP-REGION domain-containing protein</fullName>
    </submittedName>
</protein>
<sequence length="426" mass="47465">MSFGFGVGDIVLVTNLAWKLYKGFKDSSQDFRRMSMEIVSLHAVLTETREFMDENGDQLDGPRKDRLGTLIQGCLASLQELEALYVRYESLSTQRQRTWDRMRFGLADLSEVRQRLILNTTLLTSFTAALVKFNCSCTARIERKLVKLITEVQAGMREGSVISASDVASSIESPEFSAELLRELNQVGISAVVAEENRNFITHWFKEADAAGLLDEMTPAEADIDDNRIFMPPLNENNSSHSSTPTNDGEDFSDYHTAHSVLSDDNAVSFRHHVVNLKAATSTFDAEIEHMYNEQNISGPGAVSSPFVPVSSSSHQPTLKRLKRLFQKSTDIVQAASDCDVERVARLISLGMDVNAVDPYGWSALSMCAYNGDANIARVLLDHGANLDSLGGDPPRWLAEQRGHRDIVIMLQEEAIRRVREQMART</sequence>